<dbReference type="GO" id="GO:0045892">
    <property type="term" value="P:negative regulation of DNA-templated transcription"/>
    <property type="evidence" value="ECO:0007669"/>
    <property type="project" value="TreeGrafter"/>
</dbReference>
<dbReference type="GO" id="GO:0003700">
    <property type="term" value="F:DNA-binding transcription factor activity"/>
    <property type="evidence" value="ECO:0007669"/>
    <property type="project" value="InterPro"/>
</dbReference>
<dbReference type="SUPFAM" id="SSF64288">
    <property type="entry name" value="Chorismate lyase-like"/>
    <property type="match status" value="1"/>
</dbReference>
<dbReference type="InterPro" id="IPR050679">
    <property type="entry name" value="Bact_HTH_transcr_reg"/>
</dbReference>
<evidence type="ECO:0000256" key="3">
    <source>
        <dbReference type="ARBA" id="ARBA00023163"/>
    </source>
</evidence>
<comment type="caution">
    <text evidence="5">The sequence shown here is derived from an EMBL/GenBank/DDBJ whole genome shotgun (WGS) entry which is preliminary data.</text>
</comment>
<sequence length="258" mass="27453">MTAPAEALRGPLPAHAGVPLRVAAYMRISDAIRSGALAPGILLPSEAELVELLGVSRTVVREALIFLEEDGFIRSRRGIGRFVAERLPVSGIERVEAPERLLAPEGGTVVERTEMVVQDRTGLFAAESLGLAESAQSWFVESVVRRGDVAVGLVQEHLPSDDALVGELAPVRELLRMSRPDETVLTALLQAGIVPGPGTTEISIGTPGETRGHRLGVAADEPVLVLSRSLRFAGRPLYVSKILVNPHEARITVAHGAP</sequence>
<evidence type="ECO:0000313" key="7">
    <source>
        <dbReference type="Proteomes" id="UP000573001"/>
    </source>
</evidence>
<evidence type="ECO:0000259" key="4">
    <source>
        <dbReference type="PROSITE" id="PS50949"/>
    </source>
</evidence>
<proteinExistence type="predicted"/>
<keyword evidence="2" id="KW-0238">DNA-binding</keyword>
<dbReference type="GO" id="GO:0003677">
    <property type="term" value="F:DNA binding"/>
    <property type="evidence" value="ECO:0007669"/>
    <property type="project" value="UniProtKB-KW"/>
</dbReference>
<dbReference type="InterPro" id="IPR036388">
    <property type="entry name" value="WH-like_DNA-bd_sf"/>
</dbReference>
<reference evidence="5 8" key="2">
    <citation type="submission" date="2020-07" db="EMBL/GenBank/DDBJ databases">
        <title>Above-ground endophytic microbial communities from plants in different locations in the United States.</title>
        <authorList>
            <person name="Frank C."/>
        </authorList>
    </citation>
    <scope>NUCLEOTIDE SEQUENCE [LARGE SCALE GENOMIC DNA]</scope>
    <source>
        <strain evidence="5 8">WPL5_2</strain>
    </source>
</reference>
<dbReference type="CDD" id="cd07377">
    <property type="entry name" value="WHTH_GntR"/>
    <property type="match status" value="1"/>
</dbReference>
<dbReference type="Gene3D" id="1.10.10.10">
    <property type="entry name" value="Winged helix-like DNA-binding domain superfamily/Winged helix DNA-binding domain"/>
    <property type="match status" value="1"/>
</dbReference>
<dbReference type="Pfam" id="PF00392">
    <property type="entry name" value="GntR"/>
    <property type="match status" value="1"/>
</dbReference>
<dbReference type="PROSITE" id="PS50949">
    <property type="entry name" value="HTH_GNTR"/>
    <property type="match status" value="1"/>
</dbReference>
<evidence type="ECO:0000313" key="8">
    <source>
        <dbReference type="Proteomes" id="UP000590225"/>
    </source>
</evidence>
<dbReference type="AlphaFoldDB" id="A0AAW3T582"/>
<reference evidence="6 7" key="1">
    <citation type="submission" date="2020-05" db="EMBL/GenBank/DDBJ databases">
        <title>Genome Sequencing of Type Strains.</title>
        <authorList>
            <person name="Lemaire J.F."/>
            <person name="Inderbitzin P."/>
            <person name="Gregorio O.A."/>
            <person name="Collins S.B."/>
            <person name="Wespe N."/>
            <person name="Knight-Connoni V."/>
        </authorList>
    </citation>
    <scope>NUCLEOTIDE SEQUENCE [LARGE SCALE GENOMIC DNA]</scope>
    <source>
        <strain evidence="6 7">ATCC 19096</strain>
    </source>
</reference>
<dbReference type="SUPFAM" id="SSF46785">
    <property type="entry name" value="Winged helix' DNA-binding domain"/>
    <property type="match status" value="1"/>
</dbReference>
<dbReference type="PANTHER" id="PTHR44846:SF1">
    <property type="entry name" value="MANNOSYL-D-GLYCERATE TRANSPORT_METABOLISM SYSTEM REPRESSOR MNGR-RELATED"/>
    <property type="match status" value="1"/>
</dbReference>
<dbReference type="PRINTS" id="PR00035">
    <property type="entry name" value="HTHGNTR"/>
</dbReference>
<dbReference type="InterPro" id="IPR000524">
    <property type="entry name" value="Tscrpt_reg_HTH_GntR"/>
</dbReference>
<organism evidence="5 8">
    <name type="scientific">Curtobacterium pusillum</name>
    <dbReference type="NCBI Taxonomy" id="69373"/>
    <lineage>
        <taxon>Bacteria</taxon>
        <taxon>Bacillati</taxon>
        <taxon>Actinomycetota</taxon>
        <taxon>Actinomycetes</taxon>
        <taxon>Micrococcales</taxon>
        <taxon>Microbacteriaceae</taxon>
        <taxon>Curtobacterium</taxon>
    </lineage>
</organism>
<keyword evidence="1" id="KW-0805">Transcription regulation</keyword>
<dbReference type="InterPro" id="IPR036390">
    <property type="entry name" value="WH_DNA-bd_sf"/>
</dbReference>
<feature type="domain" description="HTH gntR-type" evidence="4">
    <location>
        <begin position="18"/>
        <end position="86"/>
    </location>
</feature>
<dbReference type="Proteomes" id="UP000590225">
    <property type="component" value="Unassembled WGS sequence"/>
</dbReference>
<keyword evidence="7" id="KW-1185">Reference proteome</keyword>
<dbReference type="RefSeq" id="WP_175352393.1">
    <property type="nucleotide sequence ID" value="NZ_BAAAWQ010000001.1"/>
</dbReference>
<accession>A0AAW3T582</accession>
<evidence type="ECO:0000313" key="6">
    <source>
        <dbReference type="EMBL" id="NUU14931.1"/>
    </source>
</evidence>
<dbReference type="Gene3D" id="3.40.1410.10">
    <property type="entry name" value="Chorismate lyase-like"/>
    <property type="match status" value="1"/>
</dbReference>
<dbReference type="Proteomes" id="UP000573001">
    <property type="component" value="Unassembled WGS sequence"/>
</dbReference>
<dbReference type="PANTHER" id="PTHR44846">
    <property type="entry name" value="MANNOSYL-D-GLYCERATE TRANSPORT/METABOLISM SYSTEM REPRESSOR MNGR-RELATED"/>
    <property type="match status" value="1"/>
</dbReference>
<dbReference type="EMBL" id="JACGXP010000001">
    <property type="protein sequence ID" value="MBA8989577.1"/>
    <property type="molecule type" value="Genomic_DNA"/>
</dbReference>
<evidence type="ECO:0000256" key="1">
    <source>
        <dbReference type="ARBA" id="ARBA00023015"/>
    </source>
</evidence>
<protein>
    <submittedName>
        <fullName evidence="5">GntR family transcriptional regulator</fullName>
    </submittedName>
</protein>
<evidence type="ECO:0000256" key="2">
    <source>
        <dbReference type="ARBA" id="ARBA00023125"/>
    </source>
</evidence>
<evidence type="ECO:0000313" key="5">
    <source>
        <dbReference type="EMBL" id="MBA8989577.1"/>
    </source>
</evidence>
<dbReference type="InterPro" id="IPR028978">
    <property type="entry name" value="Chorismate_lyase_/UTRA_dom_sf"/>
</dbReference>
<dbReference type="SMART" id="SM00345">
    <property type="entry name" value="HTH_GNTR"/>
    <property type="match status" value="1"/>
</dbReference>
<gene>
    <name evidence="5" type="ORF">FHW23_000809</name>
    <name evidence="6" type="ORF">HP507_13945</name>
</gene>
<keyword evidence="3" id="KW-0804">Transcription</keyword>
<name>A0AAW3T582_9MICO</name>
<dbReference type="EMBL" id="JABMCE010000084">
    <property type="protein sequence ID" value="NUU14931.1"/>
    <property type="molecule type" value="Genomic_DNA"/>
</dbReference>